<keyword evidence="11" id="KW-1185">Reference proteome</keyword>
<dbReference type="GO" id="GO:0140999">
    <property type="term" value="F:histone H3K4 trimethyltransferase activity"/>
    <property type="evidence" value="ECO:0007669"/>
    <property type="project" value="UniProtKB-EC"/>
</dbReference>
<evidence type="ECO:0000256" key="1">
    <source>
        <dbReference type="ARBA" id="ARBA00012182"/>
    </source>
</evidence>
<dbReference type="GO" id="GO:0005634">
    <property type="term" value="C:nucleus"/>
    <property type="evidence" value="ECO:0007669"/>
    <property type="project" value="TreeGrafter"/>
</dbReference>
<dbReference type="Ensembl" id="ENSSPUT00000015988.1">
    <property type="protein sequence ID" value="ENSSPUP00000014990.1"/>
    <property type="gene ID" value="ENSSPUG00000011579.1"/>
</dbReference>
<dbReference type="GeneTree" id="ENSGT00940000156766"/>
<dbReference type="PROSITE" id="PS01360">
    <property type="entry name" value="ZF_MYND_1"/>
    <property type="match status" value="1"/>
</dbReference>
<dbReference type="PANTHER" id="PTHR12197:SF288">
    <property type="entry name" value="HISTONE-LYSINE N-METHYLTRANSFERASE SMYD3"/>
    <property type="match status" value="1"/>
</dbReference>
<proteinExistence type="predicted"/>
<evidence type="ECO:0000256" key="3">
    <source>
        <dbReference type="ARBA" id="ARBA00022691"/>
    </source>
</evidence>
<keyword evidence="4" id="KW-0479">Metal-binding</keyword>
<dbReference type="OMA" id="EAWQEHK"/>
<evidence type="ECO:0000256" key="5">
    <source>
        <dbReference type="ARBA" id="ARBA00022771"/>
    </source>
</evidence>
<dbReference type="Gene3D" id="1.10.220.160">
    <property type="match status" value="1"/>
</dbReference>
<dbReference type="SUPFAM" id="SSF144232">
    <property type="entry name" value="HIT/MYND zinc finger-like"/>
    <property type="match status" value="1"/>
</dbReference>
<keyword evidence="2" id="KW-0808">Transferase</keyword>
<dbReference type="PANTHER" id="PTHR12197">
    <property type="entry name" value="HISTONE-LYSINE N-METHYLTRANSFERASE SMYD"/>
    <property type="match status" value="1"/>
</dbReference>
<evidence type="ECO:0000313" key="11">
    <source>
        <dbReference type="Proteomes" id="UP000694392"/>
    </source>
</evidence>
<dbReference type="Proteomes" id="UP000694392">
    <property type="component" value="Unplaced"/>
</dbReference>
<evidence type="ECO:0000313" key="10">
    <source>
        <dbReference type="Ensembl" id="ENSSPUP00000014990.1"/>
    </source>
</evidence>
<evidence type="ECO:0000256" key="2">
    <source>
        <dbReference type="ARBA" id="ARBA00022603"/>
    </source>
</evidence>
<protein>
    <recommendedName>
        <fullName evidence="1">[histone H3]-lysine(4) N-trimethyltransferase</fullName>
        <ecNumber evidence="1">2.1.1.354</ecNumber>
    </recommendedName>
</protein>
<keyword evidence="5 8" id="KW-0863">Zinc-finger</keyword>
<dbReference type="PROSITE" id="PS50865">
    <property type="entry name" value="ZF_MYND_2"/>
    <property type="match status" value="1"/>
</dbReference>
<evidence type="ECO:0000256" key="7">
    <source>
        <dbReference type="ARBA" id="ARBA00047571"/>
    </source>
</evidence>
<keyword evidence="3" id="KW-0949">S-adenosyl-L-methionine</keyword>
<comment type="catalytic activity">
    <reaction evidence="7">
        <text>L-lysyl(4)-[histone H3] + 3 S-adenosyl-L-methionine = N(6),N(6),N(6)-trimethyl-L-lysyl(4)-[histone H3] + 3 S-adenosyl-L-homocysteine + 3 H(+)</text>
        <dbReference type="Rhea" id="RHEA:60260"/>
        <dbReference type="Rhea" id="RHEA-COMP:15537"/>
        <dbReference type="Rhea" id="RHEA-COMP:15547"/>
        <dbReference type="ChEBI" id="CHEBI:15378"/>
        <dbReference type="ChEBI" id="CHEBI:29969"/>
        <dbReference type="ChEBI" id="CHEBI:57856"/>
        <dbReference type="ChEBI" id="CHEBI:59789"/>
        <dbReference type="ChEBI" id="CHEBI:61961"/>
        <dbReference type="EC" id="2.1.1.354"/>
    </reaction>
</comment>
<dbReference type="AlphaFoldDB" id="A0A8D0L7S4"/>
<dbReference type="InterPro" id="IPR050869">
    <property type="entry name" value="H3K4_H4K5_MeTrfase"/>
</dbReference>
<evidence type="ECO:0000256" key="4">
    <source>
        <dbReference type="ARBA" id="ARBA00022723"/>
    </source>
</evidence>
<dbReference type="InterPro" id="IPR002893">
    <property type="entry name" value="Znf_MYND"/>
</dbReference>
<dbReference type="Gene3D" id="6.10.140.2220">
    <property type="match status" value="1"/>
</dbReference>
<dbReference type="GO" id="GO:0008270">
    <property type="term" value="F:zinc ion binding"/>
    <property type="evidence" value="ECO:0007669"/>
    <property type="project" value="UniProtKB-KW"/>
</dbReference>
<evidence type="ECO:0000256" key="8">
    <source>
        <dbReference type="PROSITE-ProRule" id="PRU00134"/>
    </source>
</evidence>
<dbReference type="EC" id="2.1.1.354" evidence="1"/>
<organism evidence="10 11">
    <name type="scientific">Sphenodon punctatus</name>
    <name type="common">Tuatara</name>
    <name type="synonym">Hatteria punctata</name>
    <dbReference type="NCBI Taxonomy" id="8508"/>
    <lineage>
        <taxon>Eukaryota</taxon>
        <taxon>Metazoa</taxon>
        <taxon>Chordata</taxon>
        <taxon>Craniata</taxon>
        <taxon>Vertebrata</taxon>
        <taxon>Euteleostomi</taxon>
        <taxon>Lepidosauria</taxon>
        <taxon>Sphenodontia</taxon>
        <taxon>Sphenodontidae</taxon>
        <taxon>Sphenodon</taxon>
    </lineage>
</organism>
<name>A0A8D0L7S4_SPHPU</name>
<dbReference type="Pfam" id="PF01753">
    <property type="entry name" value="zf-MYND"/>
    <property type="match status" value="1"/>
</dbReference>
<dbReference type="GO" id="GO:0032259">
    <property type="term" value="P:methylation"/>
    <property type="evidence" value="ECO:0007669"/>
    <property type="project" value="UniProtKB-KW"/>
</dbReference>
<evidence type="ECO:0000256" key="6">
    <source>
        <dbReference type="ARBA" id="ARBA00022833"/>
    </source>
</evidence>
<feature type="domain" description="MYND-type" evidence="9">
    <location>
        <begin position="50"/>
        <end position="89"/>
    </location>
</feature>
<sequence length="214" mass="24332">MEPGSCLEKFPSPGRGSGLCALKWVRPRELLYQAEPFAYTACKRNLGSVCEHCLRTSNERLLRCSQCKVARYCGVRCQKEAWQDHKRECKSLKSIDPNFPPDSVRLVGRIVFKLRPSSQEKRLYCVFSFLSLDIDKLSDEIKEGLGHLVQALQIYLKEEIQDTSQLPPTADIFQIFAKVSGLGFYPASHPASGSLGRLTKIIETHKCKYKYKQI</sequence>
<accession>A0A8D0L7S4</accession>
<reference evidence="10" key="1">
    <citation type="submission" date="2025-08" db="UniProtKB">
        <authorList>
            <consortium name="Ensembl"/>
        </authorList>
    </citation>
    <scope>IDENTIFICATION</scope>
</reference>
<reference evidence="10" key="2">
    <citation type="submission" date="2025-09" db="UniProtKB">
        <authorList>
            <consortium name="Ensembl"/>
        </authorList>
    </citation>
    <scope>IDENTIFICATION</scope>
</reference>
<keyword evidence="2" id="KW-0489">Methyltransferase</keyword>
<keyword evidence="6" id="KW-0862">Zinc</keyword>
<evidence type="ECO:0000259" key="9">
    <source>
        <dbReference type="PROSITE" id="PS50865"/>
    </source>
</evidence>